<keyword evidence="3" id="KW-1185">Reference proteome</keyword>
<evidence type="ECO:0000313" key="2">
    <source>
        <dbReference type="Ensembl" id="ENSECRP00000017353.1"/>
    </source>
</evidence>
<sequence>MPEVIDVEGKVWGNYKVQYLINSGLKYKPATKQVYCHPYLTQEKLIRYFHSDRIPVTAYNPLDSPERTRAKLEDPSLLEDIAIKAIAEKHHKIQAQVLTLFYIQKNNIVVPKLETPSYIAKIFDFELAQEEMERNLH</sequence>
<dbReference type="InterPro" id="IPR020471">
    <property type="entry name" value="AKR"/>
</dbReference>
<organism evidence="2 3">
    <name type="scientific">Erpetoichthys calabaricus</name>
    <name type="common">Rope fish</name>
    <name type="synonym">Calamoichthys calabaricus</name>
    <dbReference type="NCBI Taxonomy" id="27687"/>
    <lineage>
        <taxon>Eukaryota</taxon>
        <taxon>Metazoa</taxon>
        <taxon>Chordata</taxon>
        <taxon>Craniata</taxon>
        <taxon>Vertebrata</taxon>
        <taxon>Euteleostomi</taxon>
        <taxon>Actinopterygii</taxon>
        <taxon>Polypteriformes</taxon>
        <taxon>Polypteridae</taxon>
        <taxon>Erpetoichthys</taxon>
    </lineage>
</organism>
<reference evidence="2" key="3">
    <citation type="submission" date="2025-09" db="UniProtKB">
        <authorList>
            <consortium name="Ensembl"/>
        </authorList>
    </citation>
    <scope>IDENTIFICATION</scope>
</reference>
<reference evidence="2" key="1">
    <citation type="submission" date="2021-06" db="EMBL/GenBank/DDBJ databases">
        <authorList>
            <consortium name="Wellcome Sanger Institute Data Sharing"/>
        </authorList>
    </citation>
    <scope>NUCLEOTIDE SEQUENCE [LARGE SCALE GENOMIC DNA]</scope>
</reference>
<accession>A0A8C4SJC5</accession>
<feature type="domain" description="NADP-dependent oxidoreductase" evidence="1">
    <location>
        <begin position="20"/>
        <end position="133"/>
    </location>
</feature>
<dbReference type="Gene3D" id="3.20.20.100">
    <property type="entry name" value="NADP-dependent oxidoreductase domain"/>
    <property type="match status" value="1"/>
</dbReference>
<name>A0A8C4SJC5_ERPCA</name>
<dbReference type="PANTHER" id="PTHR11732">
    <property type="entry name" value="ALDO/KETO REDUCTASE"/>
    <property type="match status" value="1"/>
</dbReference>
<reference evidence="2" key="2">
    <citation type="submission" date="2025-08" db="UniProtKB">
        <authorList>
            <consortium name="Ensembl"/>
        </authorList>
    </citation>
    <scope>IDENTIFICATION</scope>
</reference>
<dbReference type="GeneTree" id="ENSGT00940000153272"/>
<dbReference type="PRINTS" id="PR00069">
    <property type="entry name" value="ALDKETRDTASE"/>
</dbReference>
<dbReference type="Ensembl" id="ENSECRT00000017690.1">
    <property type="protein sequence ID" value="ENSECRP00000017353.1"/>
    <property type="gene ID" value="ENSECRG00000011576.1"/>
</dbReference>
<evidence type="ECO:0000313" key="3">
    <source>
        <dbReference type="Proteomes" id="UP000694620"/>
    </source>
</evidence>
<evidence type="ECO:0000259" key="1">
    <source>
        <dbReference type="Pfam" id="PF00248"/>
    </source>
</evidence>
<protein>
    <recommendedName>
        <fullName evidence="1">NADP-dependent oxidoreductase domain-containing protein</fullName>
    </recommendedName>
</protein>
<proteinExistence type="predicted"/>
<dbReference type="AlphaFoldDB" id="A0A8C4SJC5"/>
<dbReference type="Pfam" id="PF00248">
    <property type="entry name" value="Aldo_ket_red"/>
    <property type="match status" value="1"/>
</dbReference>
<dbReference type="InterPro" id="IPR036812">
    <property type="entry name" value="NAD(P)_OxRdtase_dom_sf"/>
</dbReference>
<dbReference type="GO" id="GO:0016491">
    <property type="term" value="F:oxidoreductase activity"/>
    <property type="evidence" value="ECO:0007669"/>
    <property type="project" value="InterPro"/>
</dbReference>
<dbReference type="SUPFAM" id="SSF51430">
    <property type="entry name" value="NAD(P)-linked oxidoreductase"/>
    <property type="match status" value="1"/>
</dbReference>
<dbReference type="Proteomes" id="UP000694620">
    <property type="component" value="Chromosome 10"/>
</dbReference>
<dbReference type="InterPro" id="IPR023210">
    <property type="entry name" value="NADP_OxRdtase_dom"/>
</dbReference>